<evidence type="ECO:0000313" key="2">
    <source>
        <dbReference type="Proteomes" id="UP000030780"/>
    </source>
</evidence>
<protein>
    <recommendedName>
        <fullName evidence="3">Leucine-rich repeat containing protein</fullName>
    </recommendedName>
</protein>
<dbReference type="EMBL" id="KB637482">
    <property type="protein sequence ID" value="EMS16198.1"/>
    <property type="molecule type" value="Genomic_DNA"/>
</dbReference>
<dbReference type="SUPFAM" id="SSF52047">
    <property type="entry name" value="RNI-like"/>
    <property type="match status" value="1"/>
</dbReference>
<dbReference type="AlphaFoldDB" id="M7X802"/>
<dbReference type="Proteomes" id="UP000030780">
    <property type="component" value="Unassembled WGS sequence"/>
</dbReference>
<dbReference type="VEuPathDB" id="AmoebaDB:KM1_036130"/>
<accession>M7X802</accession>
<sequence length="461" mass="54377">MKLERVFLMNVVLYIDSMTTLIKFILINKKCLESCKNLYSSPFNIDYQKKDMIKLMKLFEKMNTLHCSAGLFVYESIKESKKIEYVLDRLKHLDFDCSVFDTFDVNAISFIHYYSNRIRYLIFKRGIGLVEYSPLPELEKMETLIRFECGNEFLIKMTETPKFGKCFKKLIINLESLNKEYIQTLLTYFLDVPFKVIIKVEYLNSFDLKTWKNEFNRHYSQTKFILLANKTEGIDMQEFDQFLFNIKKNNINIRYYNIVKNNMDNIFKIYYPTEVTVWNSDLEENDSIAHFERLKNIEALNLISLNFKFTTTLYFPTTLTSLRIDDCGVVTQLNNLQFLPLKNLDIKYSGGISELLLPSSLKNIRLERLFYLKSIQGLKQCDLTQFSIFGCGEIKELELPKVLSCIVFQCRELTKVDTQQNTIMTYLSLKQCPKLKGIYLPKSLVLMKTQWDNKINGCQTM</sequence>
<name>M7X802_ENTHI</name>
<organism evidence="1 2">
    <name type="scientific">Entamoeba histolytica HM-3:IMSS</name>
    <dbReference type="NCBI Taxonomy" id="885315"/>
    <lineage>
        <taxon>Eukaryota</taxon>
        <taxon>Amoebozoa</taxon>
        <taxon>Evosea</taxon>
        <taxon>Archamoebae</taxon>
        <taxon>Mastigamoebida</taxon>
        <taxon>Entamoebidae</taxon>
        <taxon>Entamoeba</taxon>
    </lineage>
</organism>
<gene>
    <name evidence="1" type="ORF">KM1_036130</name>
</gene>
<proteinExistence type="predicted"/>
<dbReference type="InterPro" id="IPR032675">
    <property type="entry name" value="LRR_dom_sf"/>
</dbReference>
<evidence type="ECO:0000313" key="1">
    <source>
        <dbReference type="EMBL" id="EMS16198.1"/>
    </source>
</evidence>
<dbReference type="Gene3D" id="3.80.10.10">
    <property type="entry name" value="Ribonuclease Inhibitor"/>
    <property type="match status" value="1"/>
</dbReference>
<reference evidence="1 2" key="1">
    <citation type="submission" date="2013-01" db="EMBL/GenBank/DDBJ databases">
        <authorList>
            <person name="Inman J."/>
            <person name="Zafar N."/>
            <person name="Lorenzi H."/>
            <person name="Caler E."/>
        </authorList>
    </citation>
    <scope>NUCLEOTIDE SEQUENCE [LARGE SCALE GENOMIC DNA]</scope>
    <source>
        <strain evidence="1 2">HM-3:IMSS</strain>
    </source>
</reference>
<evidence type="ECO:0008006" key="3">
    <source>
        <dbReference type="Google" id="ProtNLM"/>
    </source>
</evidence>
<dbReference type="OrthoDB" id="27703at2759"/>